<organism evidence="2 3">
    <name type="scientific">Actinokineospora alba</name>
    <dbReference type="NCBI Taxonomy" id="504798"/>
    <lineage>
        <taxon>Bacteria</taxon>
        <taxon>Bacillati</taxon>
        <taxon>Actinomycetota</taxon>
        <taxon>Actinomycetes</taxon>
        <taxon>Pseudonocardiales</taxon>
        <taxon>Pseudonocardiaceae</taxon>
        <taxon>Actinokineospora</taxon>
    </lineage>
</organism>
<gene>
    <name evidence="2" type="ORF">SAMN05192558_106250</name>
</gene>
<feature type="transmembrane region" description="Helical" evidence="1">
    <location>
        <begin position="5"/>
        <end position="23"/>
    </location>
</feature>
<name>A0A1H0PS27_9PSEU</name>
<protein>
    <submittedName>
        <fullName evidence="2">Uncharacterized protein</fullName>
    </submittedName>
</protein>
<evidence type="ECO:0000256" key="1">
    <source>
        <dbReference type="SAM" id="Phobius"/>
    </source>
</evidence>
<feature type="transmembrane region" description="Helical" evidence="1">
    <location>
        <begin position="29"/>
        <end position="46"/>
    </location>
</feature>
<dbReference type="AlphaFoldDB" id="A0A1H0PS27"/>
<keyword evidence="1" id="KW-0812">Transmembrane</keyword>
<dbReference type="STRING" id="504798.SAMN05421871_106202"/>
<sequence length="57" mass="6047">MVIKIIGAVLAIWLAFWLIGVLFKAVVWLLVAAAILTVGAAAYGAIKGKADRPRIGR</sequence>
<dbReference type="EMBL" id="FNJB01000006">
    <property type="protein sequence ID" value="SDP07951.1"/>
    <property type="molecule type" value="Genomic_DNA"/>
</dbReference>
<evidence type="ECO:0000313" key="3">
    <source>
        <dbReference type="Proteomes" id="UP000199651"/>
    </source>
</evidence>
<proteinExistence type="predicted"/>
<reference evidence="3" key="1">
    <citation type="submission" date="2016-10" db="EMBL/GenBank/DDBJ databases">
        <authorList>
            <person name="Varghese N."/>
            <person name="Submissions S."/>
        </authorList>
    </citation>
    <scope>NUCLEOTIDE SEQUENCE [LARGE SCALE GENOMIC DNA]</scope>
    <source>
        <strain evidence="3">IBRC-M 10655</strain>
    </source>
</reference>
<dbReference type="RefSeq" id="WP_166657904.1">
    <property type="nucleotide sequence ID" value="NZ_FNDV01000006.1"/>
</dbReference>
<keyword evidence="3" id="KW-1185">Reference proteome</keyword>
<keyword evidence="1" id="KW-1133">Transmembrane helix</keyword>
<accession>A0A1H0PS27</accession>
<keyword evidence="1" id="KW-0472">Membrane</keyword>
<evidence type="ECO:0000313" key="2">
    <source>
        <dbReference type="EMBL" id="SDP07951.1"/>
    </source>
</evidence>
<dbReference type="Proteomes" id="UP000199651">
    <property type="component" value="Unassembled WGS sequence"/>
</dbReference>